<dbReference type="Proteomes" id="UP000591948">
    <property type="component" value="Unassembled WGS sequence"/>
</dbReference>
<organism evidence="1 2">
    <name type="scientific">Candidatus Hakubella thermalkaliphila</name>
    <dbReference type="NCBI Taxonomy" id="2754717"/>
    <lineage>
        <taxon>Bacteria</taxon>
        <taxon>Bacillati</taxon>
        <taxon>Actinomycetota</taxon>
        <taxon>Actinomycetota incertae sedis</taxon>
        <taxon>Candidatus Hakubellales</taxon>
        <taxon>Candidatus Hakubellaceae</taxon>
        <taxon>Candidatus Hakubella</taxon>
    </lineage>
</organism>
<name>A0A6V8PCY3_9ACTN</name>
<feature type="non-terminal residue" evidence="1">
    <location>
        <position position="1"/>
    </location>
</feature>
<dbReference type="EMBL" id="BLRY01000354">
    <property type="protein sequence ID" value="GFP28696.1"/>
    <property type="molecule type" value="Genomic_DNA"/>
</dbReference>
<dbReference type="AlphaFoldDB" id="A0A6V8PCY3"/>
<protein>
    <submittedName>
        <fullName evidence="1">Uncharacterized protein</fullName>
    </submittedName>
</protein>
<proteinExistence type="predicted"/>
<gene>
    <name evidence="1" type="ORF">HKBW3S33_02110</name>
</gene>
<evidence type="ECO:0000313" key="1">
    <source>
        <dbReference type="EMBL" id="GFP28696.1"/>
    </source>
</evidence>
<accession>A0A6V8PCY3</accession>
<keyword evidence="2" id="KW-1185">Reference proteome</keyword>
<evidence type="ECO:0000313" key="2">
    <source>
        <dbReference type="Proteomes" id="UP000591948"/>
    </source>
</evidence>
<reference evidence="1 2" key="1">
    <citation type="journal article" date="2020" name="Front. Microbiol.">
        <title>Single-cell genomics of novel Actinobacteria with the Wood-Ljungdahl pathway discovered in a serpentinizing system.</title>
        <authorList>
            <person name="Merino N."/>
            <person name="Kawai M."/>
            <person name="Boyd E.S."/>
            <person name="Colman D.R."/>
            <person name="McGlynn S.E."/>
            <person name="Nealson K.H."/>
            <person name="Kurokawa K."/>
            <person name="Hongoh Y."/>
        </authorList>
    </citation>
    <scope>NUCLEOTIDE SEQUENCE [LARGE SCALE GENOMIC DNA]</scope>
    <source>
        <strain evidence="1 2">S33</strain>
    </source>
</reference>
<dbReference type="RefSeq" id="WP_219855750.1">
    <property type="nucleotide sequence ID" value="NZ_BLRY01000354.1"/>
</dbReference>
<comment type="caution">
    <text evidence="1">The sequence shown here is derived from an EMBL/GenBank/DDBJ whole genome shotgun (WGS) entry which is preliminary data.</text>
</comment>
<sequence length="82" mass="8736">GVMLGVYADLLTLQDLSGLSQAGETGARLAPRLFLTPLAYHATLRVRISFALSSTGIIGLGPLRDFVRLSSRFTSSTAQKGR</sequence>